<reference evidence="2 3" key="1">
    <citation type="submission" date="2018-07" db="EMBL/GenBank/DDBJ databases">
        <title>Dyadobacter roseus sp. nov., isolated from rose rhizosphere soil.</title>
        <authorList>
            <person name="Chen L."/>
        </authorList>
    </citation>
    <scope>NUCLEOTIDE SEQUENCE [LARGE SCALE GENOMIC DNA]</scope>
    <source>
        <strain evidence="2 3">RS19</strain>
    </source>
</reference>
<evidence type="ECO:0000259" key="1">
    <source>
        <dbReference type="Pfam" id="PF18961"/>
    </source>
</evidence>
<dbReference type="InterPro" id="IPR043757">
    <property type="entry name" value="DUF5703_N"/>
</dbReference>
<proteinExistence type="predicted"/>
<dbReference type="RefSeq" id="WP_115833296.1">
    <property type="nucleotide sequence ID" value="NZ_QNUL01000025.1"/>
</dbReference>
<evidence type="ECO:0000313" key="2">
    <source>
        <dbReference type="EMBL" id="REA57805.1"/>
    </source>
</evidence>
<dbReference type="EMBL" id="QNUL01000025">
    <property type="protein sequence ID" value="REA57805.1"/>
    <property type="molecule type" value="Genomic_DNA"/>
</dbReference>
<dbReference type="GO" id="GO:0005975">
    <property type="term" value="P:carbohydrate metabolic process"/>
    <property type="evidence" value="ECO:0007669"/>
    <property type="project" value="InterPro"/>
</dbReference>
<feature type="domain" description="DUF5703" evidence="1">
    <location>
        <begin position="35"/>
        <end position="319"/>
    </location>
</feature>
<sequence length="769" mass="88184">MKTQYFFKLAIILLVGAIFRQLSAQPSRLSAYDVVWNSQSKNSSESMPCGGGDVGLNVWVENGDVLFYLSRSGTFDENNQMLKLGRVRLSVSSDPFRSPAFTQRLQLSTGHVIIKGEDTTLDLWVDVFNPVVHIDLKSKRNTKINVAYESWRFEDHLIKGAEFRANSYKIPQKKDIYTHRDSIAFSNNTIQFFHRNNPDITNIFDYTVDAQGMKAVKSQMYNPLINNTFGGVISGNNLKEGQLQKGIYSETPYQSWSLESSKATGNHQVSIAMHVAQTPTLSDWQSQLGSIVKTAQKNPNADRQKTRAWWAQFWERSYIFIDGQDSTVSRNYQLFRYQLACNAYGKWPTKFNGGLFTFDPVFVEKNYASTPDFRLWGGGTFTAQNQRLVYFPMFKTGDFDMLKPQFDFYLNAQRNAELRSETYWKHKGASFTEQIENFGLPNIFEYGTKRPAGYDPGMEHNAWLEYQWETVFEFCLMMLETQRYENRDISSYIPFIQSCLTFYDEHYKMLALQRGSKALDRDGHLVLYPTSSAETYKMTLNSTTVISAMKVIIQRLLELPANYLSDDQRLALGNMAKRIPPVPLQTIDGRTTLAPAKTWERIQNTETPQLYPVFPWGIYGIGKPGLQTAIDTYRYDPDAVKNKSHVGWRQYSIFAARLGLAGEAQELTREKFKDGPHRFPTFWGPAFDWTPDHNWGGSAMIGLQEMLMQVDDKKILLLPAWPSDWNTSFKLHAPYQTVVEGRVENGKIVKLKVTPESRAADVIIHQPEK</sequence>
<comment type="caution">
    <text evidence="2">The sequence shown here is derived from an EMBL/GenBank/DDBJ whole genome shotgun (WGS) entry which is preliminary data.</text>
</comment>
<dbReference type="Pfam" id="PF18961">
    <property type="entry name" value="DUF5703_N"/>
    <property type="match status" value="1"/>
</dbReference>
<dbReference type="InterPro" id="IPR008928">
    <property type="entry name" value="6-hairpin_glycosidase_sf"/>
</dbReference>
<organism evidence="2 3">
    <name type="scientific">Dyadobacter luteus</name>
    <dbReference type="NCBI Taxonomy" id="2259619"/>
    <lineage>
        <taxon>Bacteria</taxon>
        <taxon>Pseudomonadati</taxon>
        <taxon>Bacteroidota</taxon>
        <taxon>Cytophagia</taxon>
        <taxon>Cytophagales</taxon>
        <taxon>Spirosomataceae</taxon>
        <taxon>Dyadobacter</taxon>
    </lineage>
</organism>
<gene>
    <name evidence="2" type="ORF">DSL64_23005</name>
</gene>
<evidence type="ECO:0000313" key="3">
    <source>
        <dbReference type="Proteomes" id="UP000256373"/>
    </source>
</evidence>
<accession>A0A3D8Y6V8</accession>
<dbReference type="AlphaFoldDB" id="A0A3D8Y6V8"/>
<dbReference type="Gene3D" id="1.50.10.10">
    <property type="match status" value="1"/>
</dbReference>
<dbReference type="InterPro" id="IPR012341">
    <property type="entry name" value="6hp_glycosidase-like_sf"/>
</dbReference>
<dbReference type="SUPFAM" id="SSF48208">
    <property type="entry name" value="Six-hairpin glycosidases"/>
    <property type="match status" value="1"/>
</dbReference>
<dbReference type="OrthoDB" id="101302at2"/>
<dbReference type="Proteomes" id="UP000256373">
    <property type="component" value="Unassembled WGS sequence"/>
</dbReference>
<protein>
    <recommendedName>
        <fullName evidence="1">DUF5703 domain-containing protein</fullName>
    </recommendedName>
</protein>
<keyword evidence="3" id="KW-1185">Reference proteome</keyword>
<name>A0A3D8Y6V8_9BACT</name>